<organism evidence="2 3">
    <name type="scientific">Auricularia subglabra (strain TFB-10046 / SS5)</name>
    <name type="common">White-rot fungus</name>
    <name type="synonym">Auricularia delicata (strain TFB10046)</name>
    <dbReference type="NCBI Taxonomy" id="717982"/>
    <lineage>
        <taxon>Eukaryota</taxon>
        <taxon>Fungi</taxon>
        <taxon>Dikarya</taxon>
        <taxon>Basidiomycota</taxon>
        <taxon>Agaricomycotina</taxon>
        <taxon>Agaricomycetes</taxon>
        <taxon>Auriculariales</taxon>
        <taxon>Auriculariaceae</taxon>
        <taxon>Auricularia</taxon>
    </lineage>
</organism>
<dbReference type="EMBL" id="JH687939">
    <property type="protein sequence ID" value="EJD34532.1"/>
    <property type="molecule type" value="Genomic_DNA"/>
</dbReference>
<feature type="compositionally biased region" description="Basic and acidic residues" evidence="1">
    <location>
        <begin position="419"/>
        <end position="431"/>
    </location>
</feature>
<gene>
    <name evidence="2" type="ORF">AURDEDRAFT_176428</name>
</gene>
<feature type="region of interest" description="Disordered" evidence="1">
    <location>
        <begin position="65"/>
        <end position="191"/>
    </location>
</feature>
<feature type="compositionally biased region" description="Basic residues" evidence="1">
    <location>
        <begin position="85"/>
        <end position="122"/>
    </location>
</feature>
<name>J0WRG0_AURST</name>
<feature type="compositionally biased region" description="Polar residues" evidence="1">
    <location>
        <begin position="498"/>
        <end position="510"/>
    </location>
</feature>
<evidence type="ECO:0000256" key="1">
    <source>
        <dbReference type="SAM" id="MobiDB-lite"/>
    </source>
</evidence>
<feature type="compositionally biased region" description="Basic and acidic residues" evidence="1">
    <location>
        <begin position="171"/>
        <end position="187"/>
    </location>
</feature>
<dbReference type="KEGG" id="adl:AURDEDRAFT_176428"/>
<feature type="compositionally biased region" description="Acidic residues" evidence="1">
    <location>
        <begin position="517"/>
        <end position="526"/>
    </location>
</feature>
<keyword evidence="3" id="KW-1185">Reference proteome</keyword>
<reference evidence="3" key="1">
    <citation type="journal article" date="2012" name="Science">
        <title>The Paleozoic origin of enzymatic lignin decomposition reconstructed from 31 fungal genomes.</title>
        <authorList>
            <person name="Floudas D."/>
            <person name="Binder M."/>
            <person name="Riley R."/>
            <person name="Barry K."/>
            <person name="Blanchette R.A."/>
            <person name="Henrissat B."/>
            <person name="Martinez A.T."/>
            <person name="Otillar R."/>
            <person name="Spatafora J.W."/>
            <person name="Yadav J.S."/>
            <person name="Aerts A."/>
            <person name="Benoit I."/>
            <person name="Boyd A."/>
            <person name="Carlson A."/>
            <person name="Copeland A."/>
            <person name="Coutinho P.M."/>
            <person name="de Vries R.P."/>
            <person name="Ferreira P."/>
            <person name="Findley K."/>
            <person name="Foster B."/>
            <person name="Gaskell J."/>
            <person name="Glotzer D."/>
            <person name="Gorecki P."/>
            <person name="Heitman J."/>
            <person name="Hesse C."/>
            <person name="Hori C."/>
            <person name="Igarashi K."/>
            <person name="Jurgens J.A."/>
            <person name="Kallen N."/>
            <person name="Kersten P."/>
            <person name="Kohler A."/>
            <person name="Kuees U."/>
            <person name="Kumar T.K.A."/>
            <person name="Kuo A."/>
            <person name="LaButti K."/>
            <person name="Larrondo L.F."/>
            <person name="Lindquist E."/>
            <person name="Ling A."/>
            <person name="Lombard V."/>
            <person name="Lucas S."/>
            <person name="Lundell T."/>
            <person name="Martin R."/>
            <person name="McLaughlin D.J."/>
            <person name="Morgenstern I."/>
            <person name="Morin E."/>
            <person name="Murat C."/>
            <person name="Nagy L.G."/>
            <person name="Nolan M."/>
            <person name="Ohm R.A."/>
            <person name="Patyshakuliyeva A."/>
            <person name="Rokas A."/>
            <person name="Ruiz-Duenas F.J."/>
            <person name="Sabat G."/>
            <person name="Salamov A."/>
            <person name="Samejima M."/>
            <person name="Schmutz J."/>
            <person name="Slot J.C."/>
            <person name="St John F."/>
            <person name="Stenlid J."/>
            <person name="Sun H."/>
            <person name="Sun S."/>
            <person name="Syed K."/>
            <person name="Tsang A."/>
            <person name="Wiebenga A."/>
            <person name="Young D."/>
            <person name="Pisabarro A."/>
            <person name="Eastwood D.C."/>
            <person name="Martin F."/>
            <person name="Cullen D."/>
            <person name="Grigoriev I.V."/>
            <person name="Hibbett D.S."/>
        </authorList>
    </citation>
    <scope>NUCLEOTIDE SEQUENCE [LARGE SCALE GENOMIC DNA]</scope>
    <source>
        <strain evidence="3">TFB10046</strain>
    </source>
</reference>
<evidence type="ECO:0000313" key="2">
    <source>
        <dbReference type="EMBL" id="EJD34532.1"/>
    </source>
</evidence>
<protein>
    <submittedName>
        <fullName evidence="2">Uncharacterized protein</fullName>
    </submittedName>
</protein>
<feature type="compositionally biased region" description="Low complexity" evidence="1">
    <location>
        <begin position="123"/>
        <end position="136"/>
    </location>
</feature>
<feature type="compositionally biased region" description="Basic residues" evidence="1">
    <location>
        <begin position="20"/>
        <end position="29"/>
    </location>
</feature>
<accession>J0WRG0</accession>
<proteinExistence type="predicted"/>
<sequence>MRIDGRLEFLIGPDADAQPRARRRRRRPRVPCASPGCSSQRRGTCSRALCWTHCVRLEEPCGCREHDKERERRPRGRASPSPSRRSPRRRVAAGRSSRRHASKSASPRRRASNSVSPRRRPSKSASPRGRASNSASSRRRPSKSASPRRRASKSASYRRHPSKSASPHRRGRDESPRRRESEAHSPDPHGYGSDAWIYERILPAPPPPFTGVPSMLEIFVTFTDTGFRTHICIPRVREDFYFDNQDEEFWDRLHLNEAKYGTLTVLHHDGTWSDPCGDPVPFFHDQPDDEVGYIYIHAQTMGDLTMFPASYYADMAERLSAFQNFTGDRKHPMTDEEAFFTLFDFEATPAQLEQLDLCLSVVKNSPPRLREQFAHAGRTPKGTWTEFVRECEQHKDTPAATRVLCQSPLVRRQRPGARRSPEADPSRRRGDTMSPEPGPSRRRRRGDTGSPKPGPSRRRETSLPEPGSSRGRDTSSPELSSSRGRDTLSPDLGDWPEPSSSRGPPSTDAGSSGVELNWDDDDDLYD</sequence>
<dbReference type="InParanoid" id="J0WRG0"/>
<evidence type="ECO:0000313" key="3">
    <source>
        <dbReference type="Proteomes" id="UP000006514"/>
    </source>
</evidence>
<feature type="compositionally biased region" description="Basic residues" evidence="1">
    <location>
        <begin position="137"/>
        <end position="170"/>
    </location>
</feature>
<dbReference type="Proteomes" id="UP000006514">
    <property type="component" value="Unassembled WGS sequence"/>
</dbReference>
<dbReference type="AlphaFoldDB" id="J0WRG0"/>
<feature type="region of interest" description="Disordered" evidence="1">
    <location>
        <begin position="14"/>
        <end position="42"/>
    </location>
</feature>
<feature type="region of interest" description="Disordered" evidence="1">
    <location>
        <begin position="402"/>
        <end position="526"/>
    </location>
</feature>